<dbReference type="RefSeq" id="WP_015018233.1">
    <property type="nucleotide sequence ID" value="NC_018719.1"/>
</dbReference>
<dbReference type="AlphaFoldDB" id="K0IFV3"/>
<dbReference type="HOGENOM" id="CLU_2165143_0_0_2"/>
<protein>
    <submittedName>
        <fullName evidence="1">Uncharacterized protein</fullName>
    </submittedName>
</protein>
<reference evidence="1 2" key="1">
    <citation type="journal article" date="2012" name="Environ. Microbiol.">
        <title>The genome of the ammonia-oxidizing Candidatus Nitrososphaera gargensis: insights into metabolic versatility and environmental adaptations.</title>
        <authorList>
            <person name="Spang A."/>
            <person name="Poehlein A."/>
            <person name="Offre P."/>
            <person name="Zumbragel S."/>
            <person name="Haider S."/>
            <person name="Rychlik N."/>
            <person name="Nowka B."/>
            <person name="Schmeisser C."/>
            <person name="Lebedeva E.V."/>
            <person name="Rattei T."/>
            <person name="Bohm C."/>
            <person name="Schmid M."/>
            <person name="Galushko A."/>
            <person name="Hatzenpichler R."/>
            <person name="Weinmaier T."/>
            <person name="Daniel R."/>
            <person name="Schleper C."/>
            <person name="Spieck E."/>
            <person name="Streit W."/>
            <person name="Wagner M."/>
        </authorList>
    </citation>
    <scope>NUCLEOTIDE SEQUENCE [LARGE SCALE GENOMIC DNA]</scope>
    <source>
        <strain evidence="2">Ga9.2</strain>
    </source>
</reference>
<keyword evidence="2" id="KW-1185">Reference proteome</keyword>
<dbReference type="GeneID" id="13795140"/>
<evidence type="ECO:0000313" key="2">
    <source>
        <dbReference type="Proteomes" id="UP000008037"/>
    </source>
</evidence>
<dbReference type="OrthoDB" id="9081at2157"/>
<dbReference type="STRING" id="1237085.Ngar_c07450"/>
<dbReference type="InParanoid" id="K0IFV3"/>
<dbReference type="Proteomes" id="UP000008037">
    <property type="component" value="Chromosome"/>
</dbReference>
<dbReference type="KEGG" id="nga:Ngar_c07450"/>
<dbReference type="EMBL" id="CP002408">
    <property type="protein sequence ID" value="AFU57688.1"/>
    <property type="molecule type" value="Genomic_DNA"/>
</dbReference>
<evidence type="ECO:0000313" key="1">
    <source>
        <dbReference type="EMBL" id="AFU57688.1"/>
    </source>
</evidence>
<name>K0IFV3_NITGG</name>
<gene>
    <name evidence="1" type="ordered locus">Ngar_c07450</name>
</gene>
<dbReference type="BioCyc" id="CNIT1237085:G1324-743-MONOMER"/>
<organism evidence="1 2">
    <name type="scientific">Nitrososphaera gargensis (strain Ga9.2)</name>
    <dbReference type="NCBI Taxonomy" id="1237085"/>
    <lineage>
        <taxon>Archaea</taxon>
        <taxon>Nitrososphaerota</taxon>
        <taxon>Nitrososphaeria</taxon>
        <taxon>Nitrososphaerales</taxon>
        <taxon>Nitrososphaeraceae</taxon>
        <taxon>Nitrososphaera</taxon>
    </lineage>
</organism>
<proteinExistence type="predicted"/>
<sequence length="108" mass="12319">MYKPKSTRDIYMESLSVNSASIERQLADQSVLAGEIKSFLDAVSKLYQENVDRIVEECDKDMMALERVPSPLKLFVDCLAQVEKSANLSPQARALVQRYASAWEDWMQ</sequence>
<accession>K0IFV3</accession>